<proteinExistence type="predicted"/>
<evidence type="ECO:0000313" key="2">
    <source>
        <dbReference type="WBParaSite" id="nRc.2.0.1.t25143-RA"/>
    </source>
</evidence>
<keyword evidence="1" id="KW-1185">Reference proteome</keyword>
<sequence>MNGTEWSKYGSTRRDALQTLAPYLKNFNVMTCPDVAILKKLSSGKANRFARDEHLVPLLNMLLSNKGTVPSVQFYFGARLTLAPVLTLAPIV</sequence>
<dbReference type="Proteomes" id="UP000887565">
    <property type="component" value="Unplaced"/>
</dbReference>
<dbReference type="WBParaSite" id="nRc.2.0.1.t25143-RA">
    <property type="protein sequence ID" value="nRc.2.0.1.t25143-RA"/>
    <property type="gene ID" value="nRc.2.0.1.g25143"/>
</dbReference>
<evidence type="ECO:0000313" key="1">
    <source>
        <dbReference type="Proteomes" id="UP000887565"/>
    </source>
</evidence>
<accession>A0A915JGX0</accession>
<dbReference type="AlphaFoldDB" id="A0A915JGX0"/>
<name>A0A915JGX0_ROMCU</name>
<protein>
    <submittedName>
        <fullName evidence="2">Uncharacterized protein</fullName>
    </submittedName>
</protein>
<reference evidence="2" key="1">
    <citation type="submission" date="2022-11" db="UniProtKB">
        <authorList>
            <consortium name="WormBaseParasite"/>
        </authorList>
    </citation>
    <scope>IDENTIFICATION</scope>
</reference>
<organism evidence="1 2">
    <name type="scientific">Romanomermis culicivorax</name>
    <name type="common">Nematode worm</name>
    <dbReference type="NCBI Taxonomy" id="13658"/>
    <lineage>
        <taxon>Eukaryota</taxon>
        <taxon>Metazoa</taxon>
        <taxon>Ecdysozoa</taxon>
        <taxon>Nematoda</taxon>
        <taxon>Enoplea</taxon>
        <taxon>Dorylaimia</taxon>
        <taxon>Mermithida</taxon>
        <taxon>Mermithoidea</taxon>
        <taxon>Mermithidae</taxon>
        <taxon>Romanomermis</taxon>
    </lineage>
</organism>